<keyword evidence="2" id="KW-1133">Transmembrane helix</keyword>
<evidence type="ECO:0000256" key="1">
    <source>
        <dbReference type="SAM" id="MobiDB-lite"/>
    </source>
</evidence>
<protein>
    <recommendedName>
        <fullName evidence="5">DUF4232 domain-containing protein</fullName>
    </recommendedName>
</protein>
<evidence type="ECO:0000256" key="2">
    <source>
        <dbReference type="SAM" id="Phobius"/>
    </source>
</evidence>
<organism evidence="3 4">
    <name type="scientific">Leifsonia xyli subsp. xyli (strain CTCB07)</name>
    <dbReference type="NCBI Taxonomy" id="281090"/>
    <lineage>
        <taxon>Bacteria</taxon>
        <taxon>Bacillati</taxon>
        <taxon>Actinomycetota</taxon>
        <taxon>Actinomycetes</taxon>
        <taxon>Micrococcales</taxon>
        <taxon>Microbacteriaceae</taxon>
        <taxon>Leifsonia</taxon>
    </lineage>
</organism>
<gene>
    <name evidence="3" type="ordered locus">Lxx21320</name>
</gene>
<accession>Q6ACR6</accession>
<name>Q6ACR6_LEIXX</name>
<dbReference type="AlphaFoldDB" id="Q6ACR6"/>
<dbReference type="Proteomes" id="UP000001306">
    <property type="component" value="Chromosome"/>
</dbReference>
<sequence length="219" mass="22638">MRHGYAAAMSTFKHPVGPKSPAVYWRRRLVLFLALVAVVVAIVLIVVRLGSLGGEPAAPKAKTGPAATATAGATSIPTPSASAGGRGCNPAEVKVDAVTDQSSYAAGQLPQLSIAITNTGGSPCTVDAGTAQQVFTITSESEVYWKSTDCQTEKVNADVLLQPGETISSQAPITWDRTRSDPATCQAQRAQVPAGGSSYHLETSVAGIVAQTSKQFVLQ</sequence>
<dbReference type="KEGG" id="lxx:Lxx21320"/>
<dbReference type="HOGENOM" id="CLU_075791_3_1_11"/>
<feature type="transmembrane region" description="Helical" evidence="2">
    <location>
        <begin position="29"/>
        <end position="50"/>
    </location>
</feature>
<dbReference type="EMBL" id="AE016822">
    <property type="protein sequence ID" value="AAT89827.1"/>
    <property type="molecule type" value="Genomic_DNA"/>
</dbReference>
<evidence type="ECO:0000313" key="4">
    <source>
        <dbReference type="Proteomes" id="UP000001306"/>
    </source>
</evidence>
<keyword evidence="4" id="KW-1185">Reference proteome</keyword>
<evidence type="ECO:0008006" key="5">
    <source>
        <dbReference type="Google" id="ProtNLM"/>
    </source>
</evidence>
<dbReference type="STRING" id="281090.Lxx21320"/>
<keyword evidence="2" id="KW-0812">Transmembrane</keyword>
<evidence type="ECO:0000313" key="3">
    <source>
        <dbReference type="EMBL" id="AAT89827.1"/>
    </source>
</evidence>
<reference evidence="3 4" key="1">
    <citation type="journal article" date="2004" name="Mol. Plant Microbe Interact.">
        <title>The genome sequence of the Gram-positive sugarcane pathogen Leifsonia xyli subsp. xyli.</title>
        <authorList>
            <person name="Monteiro-Vitorello C.B."/>
            <person name="Camargo L.E.A."/>
            <person name="Van Sluys M.A."/>
            <person name="Kitajima J.P."/>
            <person name="Truffi D."/>
            <person name="do Amaral A.M."/>
            <person name="Harakava R."/>
            <person name="de Oliveira J.C.F."/>
            <person name="Wood D."/>
            <person name="de Oliveira M.C."/>
            <person name="Miyaki C.Y."/>
            <person name="Takita M.A."/>
            <person name="da Silva A.C.R."/>
            <person name="Furlan L.R."/>
            <person name="Carraro D.M."/>
            <person name="Camarotte G."/>
            <person name="Almeida N.F. Jr."/>
            <person name="Carrer H."/>
            <person name="Coutinho L.L."/>
            <person name="El-Dorry H.A."/>
            <person name="Ferro M.I.T."/>
            <person name="Gagliardi P.R."/>
            <person name="Giglioti E."/>
            <person name="Goldman M.H.S."/>
            <person name="Goldman G.H."/>
            <person name="Kimura E.T."/>
            <person name="Ferro E.S."/>
            <person name="Kuramae E.E."/>
            <person name="Lemos E.G.M."/>
            <person name="Lemos M.V.F."/>
            <person name="Mauro S.M.Z."/>
            <person name="Machado M.A."/>
            <person name="Marino C.L."/>
            <person name="Menck C.F."/>
            <person name="Nunes L.R."/>
            <person name="Oliveira R.C."/>
            <person name="Pereira G.G."/>
            <person name="Siqueira W."/>
            <person name="de Souza A.A."/>
            <person name="Tsai S.M."/>
            <person name="Zanca A.S."/>
            <person name="Simpson A.J.G."/>
            <person name="Brumbley S.M."/>
            <person name="Setubal J.C."/>
        </authorList>
    </citation>
    <scope>NUCLEOTIDE SEQUENCE [LARGE SCALE GENOMIC DNA]</scope>
    <source>
        <strain evidence="3 4">CTCB07</strain>
    </source>
</reference>
<feature type="compositionally biased region" description="Low complexity" evidence="1">
    <location>
        <begin position="57"/>
        <end position="83"/>
    </location>
</feature>
<dbReference type="eggNOG" id="ENOG503304R">
    <property type="taxonomic scope" value="Bacteria"/>
</dbReference>
<keyword evidence="2" id="KW-0472">Membrane</keyword>
<feature type="region of interest" description="Disordered" evidence="1">
    <location>
        <begin position="57"/>
        <end position="88"/>
    </location>
</feature>
<proteinExistence type="predicted"/>